<dbReference type="Proteomes" id="UP000189177">
    <property type="component" value="Unassembled WGS sequence"/>
</dbReference>
<organism evidence="11 12">
    <name type="scientific">Thioalkalivibrio halophilus</name>
    <dbReference type="NCBI Taxonomy" id="252474"/>
    <lineage>
        <taxon>Bacteria</taxon>
        <taxon>Pseudomonadati</taxon>
        <taxon>Pseudomonadota</taxon>
        <taxon>Gammaproteobacteria</taxon>
        <taxon>Chromatiales</taxon>
        <taxon>Ectothiorhodospiraceae</taxon>
        <taxon>Thioalkalivibrio</taxon>
    </lineage>
</organism>
<dbReference type="InterPro" id="IPR007419">
    <property type="entry name" value="BFD-like_2Fe2S-bd_dom"/>
</dbReference>
<dbReference type="GO" id="GO:0046872">
    <property type="term" value="F:metal ion binding"/>
    <property type="evidence" value="ECO:0007669"/>
    <property type="project" value="UniProtKB-KW"/>
</dbReference>
<keyword evidence="3" id="KW-0479">Metal-binding</keyword>
<evidence type="ECO:0000256" key="8">
    <source>
        <dbReference type="ARBA" id="ARBA00039386"/>
    </source>
</evidence>
<dbReference type="PANTHER" id="PTHR37424:SF1">
    <property type="entry name" value="BACTERIOFERRITIN-ASSOCIATED FERREDOXIN"/>
    <property type="match status" value="1"/>
</dbReference>
<name>A0A1V2ZW85_9GAMM</name>
<accession>A0A1V2ZW85</accession>
<sequence length="89" mass="9146">MIVCVCNAVRERQIRELVAQSDSRVRMRDLREQLGVCGDCGKCARRARGILRDCADCAGDPVAGHAPAGGFAGIPVTAGTTAAGACAAT</sequence>
<evidence type="ECO:0000256" key="9">
    <source>
        <dbReference type="ARBA" id="ARBA00046332"/>
    </source>
</evidence>
<keyword evidence="5" id="KW-0408">Iron</keyword>
<dbReference type="RefSeq" id="WP_077244733.1">
    <property type="nucleotide sequence ID" value="NZ_MUZR01000051.1"/>
</dbReference>
<keyword evidence="2" id="KW-0001">2Fe-2S</keyword>
<gene>
    <name evidence="11" type="ORF">B1A74_11595</name>
</gene>
<protein>
    <recommendedName>
        <fullName evidence="8">Bacterioferritin-associated ferredoxin</fullName>
    </recommendedName>
</protein>
<dbReference type="InterPro" id="IPR041854">
    <property type="entry name" value="BFD-like_2Fe2S-bd_dom_sf"/>
</dbReference>
<feature type="domain" description="BFD-like [2Fe-2S]-binding" evidence="10">
    <location>
        <begin position="2"/>
        <end position="52"/>
    </location>
</feature>
<dbReference type="GO" id="GO:0051537">
    <property type="term" value="F:2 iron, 2 sulfur cluster binding"/>
    <property type="evidence" value="ECO:0007669"/>
    <property type="project" value="UniProtKB-KW"/>
</dbReference>
<keyword evidence="12" id="KW-1185">Reference proteome</keyword>
<reference evidence="11 12" key="1">
    <citation type="submission" date="2017-02" db="EMBL/GenBank/DDBJ databases">
        <title>Genomic diversity within the haloalkaliphilic genus Thioalkalivibrio.</title>
        <authorList>
            <person name="Ahn A.-C."/>
            <person name="Meier-Kolthoff J."/>
            <person name="Overmars L."/>
            <person name="Richter M."/>
            <person name="Woyke T."/>
            <person name="Sorokin D.Y."/>
            <person name="Muyzer G."/>
        </authorList>
    </citation>
    <scope>NUCLEOTIDE SEQUENCE [LARGE SCALE GENOMIC DNA]</scope>
    <source>
        <strain evidence="11 12">HL17</strain>
    </source>
</reference>
<keyword evidence="4" id="KW-0249">Electron transport</keyword>
<evidence type="ECO:0000256" key="3">
    <source>
        <dbReference type="ARBA" id="ARBA00022723"/>
    </source>
</evidence>
<dbReference type="Gene3D" id="1.10.10.1100">
    <property type="entry name" value="BFD-like [2Fe-2S]-binding domain"/>
    <property type="match status" value="1"/>
</dbReference>
<evidence type="ECO:0000313" key="12">
    <source>
        <dbReference type="Proteomes" id="UP000189177"/>
    </source>
</evidence>
<dbReference type="OrthoDB" id="9815350at2"/>
<evidence type="ECO:0000256" key="2">
    <source>
        <dbReference type="ARBA" id="ARBA00022714"/>
    </source>
</evidence>
<proteinExistence type="inferred from homology"/>
<dbReference type="EMBL" id="MUZR01000051">
    <property type="protein sequence ID" value="OOC09382.1"/>
    <property type="molecule type" value="Genomic_DNA"/>
</dbReference>
<comment type="similarity">
    <text evidence="9">Belongs to the Bfd family.</text>
</comment>
<evidence type="ECO:0000256" key="5">
    <source>
        <dbReference type="ARBA" id="ARBA00023004"/>
    </source>
</evidence>
<evidence type="ECO:0000256" key="6">
    <source>
        <dbReference type="ARBA" id="ARBA00023014"/>
    </source>
</evidence>
<dbReference type="AlphaFoldDB" id="A0A1V2ZW85"/>
<dbReference type="InterPro" id="IPR052371">
    <property type="entry name" value="BFD-associated_ferredoxin"/>
</dbReference>
<evidence type="ECO:0000256" key="7">
    <source>
        <dbReference type="ARBA" id="ARBA00034078"/>
    </source>
</evidence>
<dbReference type="PANTHER" id="PTHR37424">
    <property type="entry name" value="BACTERIOFERRITIN-ASSOCIATED FERREDOXIN"/>
    <property type="match status" value="1"/>
</dbReference>
<evidence type="ECO:0000313" key="11">
    <source>
        <dbReference type="EMBL" id="OOC09382.1"/>
    </source>
</evidence>
<evidence type="ECO:0000259" key="10">
    <source>
        <dbReference type="Pfam" id="PF04324"/>
    </source>
</evidence>
<evidence type="ECO:0000256" key="4">
    <source>
        <dbReference type="ARBA" id="ARBA00022982"/>
    </source>
</evidence>
<comment type="caution">
    <text evidence="11">The sequence shown here is derived from an EMBL/GenBank/DDBJ whole genome shotgun (WGS) entry which is preliminary data.</text>
</comment>
<evidence type="ECO:0000256" key="1">
    <source>
        <dbReference type="ARBA" id="ARBA00022448"/>
    </source>
</evidence>
<keyword evidence="1" id="KW-0813">Transport</keyword>
<dbReference type="Pfam" id="PF04324">
    <property type="entry name" value="Fer2_BFD"/>
    <property type="match status" value="1"/>
</dbReference>
<comment type="cofactor">
    <cofactor evidence="7">
        <name>[2Fe-2S] cluster</name>
        <dbReference type="ChEBI" id="CHEBI:190135"/>
    </cofactor>
</comment>
<keyword evidence="6" id="KW-0411">Iron-sulfur</keyword>
<dbReference type="STRING" id="252474.B1A74_11595"/>